<keyword evidence="4" id="KW-1185">Reference proteome</keyword>
<proteinExistence type="predicted"/>
<evidence type="ECO:0000259" key="2">
    <source>
        <dbReference type="PROSITE" id="PS50238"/>
    </source>
</evidence>
<dbReference type="Pfam" id="PF00620">
    <property type="entry name" value="RhoGAP"/>
    <property type="match status" value="1"/>
</dbReference>
<sequence>MDRIFYRACSFRDPITNYPIYIFDTSYLPSPDTIDYDDFIPVLMSHVPTRPYVCIMFSCGLNKISWVWGIKFLKAFLDNAHNLNNLIKIFPVHDSWFVKSITQIVHNYNSTKKNLDQITRLLDTFSLVNSKDERNTHVIYCKNLSELSHYLDITRLKISLSVYKHDLLLEPSIQLSMRVIPIINPLIRIDKETHEVFHHHLYQIFNIIHQNGDKVELIFHKPGNKAATEILYQCILRNQLISINDWDLYCISTAFKKILMELPFPLIPLESIQLPIRDDYEYTLCVLQMIIVHLQSNHETKNYDQLLLQLIDTFHHFILNNEITKHTSTTISRCLSHCLSHEPISNTNKDHILIVSRFTKNTLEHWESLKPRFTFCSINESIEGAPIDLRSHQEKEYDTSYSMNYDISLQKNEVDRVNSNTASILPSSRDTSPANTLVDNSSSSTSSTSSVRTLVRSSETLADTKLQTAQTNNVQLQFPPQKYKFLPPVKQVQVQRKETEPKAKKLPPIPIKKPVIRGRKVSELAKLFEERSQAIEILNGM</sequence>
<dbReference type="SMART" id="SM00324">
    <property type="entry name" value="RhoGAP"/>
    <property type="match status" value="1"/>
</dbReference>
<evidence type="ECO:0000313" key="3">
    <source>
        <dbReference type="EMBL" id="KAG7660666.1"/>
    </source>
</evidence>
<dbReference type="EMBL" id="JAGSYN010000275">
    <property type="protein sequence ID" value="KAG7660666.1"/>
    <property type="molecule type" value="Genomic_DNA"/>
</dbReference>
<feature type="compositionally biased region" description="Polar residues" evidence="1">
    <location>
        <begin position="423"/>
        <end position="440"/>
    </location>
</feature>
<dbReference type="Proteomes" id="UP000694255">
    <property type="component" value="Unassembled WGS sequence"/>
</dbReference>
<dbReference type="GO" id="GO:0007165">
    <property type="term" value="P:signal transduction"/>
    <property type="evidence" value="ECO:0007669"/>
    <property type="project" value="InterPro"/>
</dbReference>
<comment type="caution">
    <text evidence="3">The sequence shown here is derived from an EMBL/GenBank/DDBJ whole genome shotgun (WGS) entry which is preliminary data.</text>
</comment>
<feature type="region of interest" description="Disordered" evidence="1">
    <location>
        <begin position="423"/>
        <end position="453"/>
    </location>
</feature>
<dbReference type="CDD" id="cd00159">
    <property type="entry name" value="RhoGAP"/>
    <property type="match status" value="1"/>
</dbReference>
<dbReference type="RefSeq" id="XP_049260899.1">
    <property type="nucleotide sequence ID" value="XM_049409886.1"/>
</dbReference>
<dbReference type="GeneID" id="73472583"/>
<reference evidence="3 4" key="1">
    <citation type="journal article" date="2021" name="DNA Res.">
        <title>Genome analysis of Candida subhashii reveals its hybrid nature and dual mitochondrial genome conformations.</title>
        <authorList>
            <person name="Mixao V."/>
            <person name="Hegedusova E."/>
            <person name="Saus E."/>
            <person name="Pryszcz L.P."/>
            <person name="Cillingova A."/>
            <person name="Nosek J."/>
            <person name="Gabaldon T."/>
        </authorList>
    </citation>
    <scope>NUCLEOTIDE SEQUENCE [LARGE SCALE GENOMIC DNA]</scope>
    <source>
        <strain evidence="3 4">CBS 10753</strain>
    </source>
</reference>
<accession>A0A8J5Q5A1</accession>
<dbReference type="OrthoDB" id="410651at2759"/>
<evidence type="ECO:0000256" key="1">
    <source>
        <dbReference type="SAM" id="MobiDB-lite"/>
    </source>
</evidence>
<dbReference type="Pfam" id="PF13716">
    <property type="entry name" value="CRAL_TRIO_2"/>
    <property type="match status" value="1"/>
</dbReference>
<feature type="compositionally biased region" description="Low complexity" evidence="1">
    <location>
        <begin position="441"/>
        <end position="453"/>
    </location>
</feature>
<name>A0A8J5Q5A1_9ASCO</name>
<dbReference type="PROSITE" id="PS50238">
    <property type="entry name" value="RHOGAP"/>
    <property type="match status" value="1"/>
</dbReference>
<dbReference type="InterPro" id="IPR000198">
    <property type="entry name" value="RhoGAP_dom"/>
</dbReference>
<feature type="domain" description="Rho-GAP" evidence="2">
    <location>
        <begin position="184"/>
        <end position="370"/>
    </location>
</feature>
<evidence type="ECO:0000313" key="4">
    <source>
        <dbReference type="Proteomes" id="UP000694255"/>
    </source>
</evidence>
<protein>
    <submittedName>
        <fullName evidence="3">ECM25</fullName>
    </submittedName>
</protein>
<dbReference type="InterPro" id="IPR001251">
    <property type="entry name" value="CRAL-TRIO_dom"/>
</dbReference>
<organism evidence="3 4">
    <name type="scientific">[Candida] subhashii</name>
    <dbReference type="NCBI Taxonomy" id="561895"/>
    <lineage>
        <taxon>Eukaryota</taxon>
        <taxon>Fungi</taxon>
        <taxon>Dikarya</taxon>
        <taxon>Ascomycota</taxon>
        <taxon>Saccharomycotina</taxon>
        <taxon>Pichiomycetes</taxon>
        <taxon>Debaryomycetaceae</taxon>
        <taxon>Spathaspora</taxon>
    </lineage>
</organism>
<gene>
    <name evidence="3" type="ORF">J8A68_005783</name>
</gene>
<dbReference type="AlphaFoldDB" id="A0A8J5Q5A1"/>